<evidence type="ECO:0000259" key="1">
    <source>
        <dbReference type="Pfam" id="PF01850"/>
    </source>
</evidence>
<dbReference type="EMBL" id="SNRY01000391">
    <property type="protein sequence ID" value="KAA6341409.1"/>
    <property type="molecule type" value="Genomic_DNA"/>
</dbReference>
<dbReference type="InterPro" id="IPR002716">
    <property type="entry name" value="PIN_dom"/>
</dbReference>
<accession>A0A5J4S5P6</accession>
<dbReference type="SUPFAM" id="SSF88723">
    <property type="entry name" value="PIN domain-like"/>
    <property type="match status" value="1"/>
</dbReference>
<keyword evidence="2" id="KW-0540">Nuclease</keyword>
<dbReference type="EC" id="3.1.-.-" evidence="2"/>
<dbReference type="Gene3D" id="3.40.50.1010">
    <property type="entry name" value="5'-nuclease"/>
    <property type="match status" value="1"/>
</dbReference>
<sequence>MKDRSVFLDSNILLYVYSNNETNKQQISRQLIVKNHTVISTQVLQEVSNILSRHFKSDYSTIKTLLSECIQNVNEVYTNKQSTVFMACDIAERYKFSFYDCLIVAAALESGCQLLYSEDLQHHQLIEHTLTIVNPYI</sequence>
<dbReference type="GO" id="GO:0016787">
    <property type="term" value="F:hydrolase activity"/>
    <property type="evidence" value="ECO:0007669"/>
    <property type="project" value="UniProtKB-KW"/>
</dbReference>
<keyword evidence="2" id="KW-0378">Hydrolase</keyword>
<dbReference type="CDD" id="cd18692">
    <property type="entry name" value="PIN_VapC-like"/>
    <property type="match status" value="1"/>
</dbReference>
<evidence type="ECO:0000313" key="2">
    <source>
        <dbReference type="EMBL" id="KAA6341409.1"/>
    </source>
</evidence>
<name>A0A5J4S5P6_9ZZZZ</name>
<organism evidence="2">
    <name type="scientific">termite gut metagenome</name>
    <dbReference type="NCBI Taxonomy" id="433724"/>
    <lineage>
        <taxon>unclassified sequences</taxon>
        <taxon>metagenomes</taxon>
        <taxon>organismal metagenomes</taxon>
    </lineage>
</organism>
<dbReference type="GO" id="GO:0004519">
    <property type="term" value="F:endonuclease activity"/>
    <property type="evidence" value="ECO:0007669"/>
    <property type="project" value="UniProtKB-KW"/>
</dbReference>
<dbReference type="AlphaFoldDB" id="A0A5J4S5P6"/>
<proteinExistence type="predicted"/>
<protein>
    <submittedName>
        <fullName evidence="2">tRNA(fMet)-specific endonuclease VapC</fullName>
        <ecNumber evidence="2">3.1.-.-</ecNumber>
    </submittedName>
</protein>
<dbReference type="InterPro" id="IPR052106">
    <property type="entry name" value="PINc/VapC_TA"/>
</dbReference>
<feature type="domain" description="PIN" evidence="1">
    <location>
        <begin position="6"/>
        <end position="122"/>
    </location>
</feature>
<dbReference type="Pfam" id="PF01850">
    <property type="entry name" value="PIN"/>
    <property type="match status" value="1"/>
</dbReference>
<dbReference type="PANTHER" id="PTHR38826:SF5">
    <property type="entry name" value="RIBONUCLEASE VAPC13"/>
    <property type="match status" value="1"/>
</dbReference>
<dbReference type="InterPro" id="IPR029060">
    <property type="entry name" value="PIN-like_dom_sf"/>
</dbReference>
<gene>
    <name evidence="2" type="ORF">EZS27_010777</name>
</gene>
<dbReference type="PANTHER" id="PTHR38826">
    <property type="entry name" value="RIBONUCLEASE VAPC13"/>
    <property type="match status" value="1"/>
</dbReference>
<reference evidence="2" key="1">
    <citation type="submission" date="2019-03" db="EMBL/GenBank/DDBJ databases">
        <title>Single cell metagenomics reveals metabolic interactions within the superorganism composed of flagellate Streblomastix strix and complex community of Bacteroidetes bacteria on its surface.</title>
        <authorList>
            <person name="Treitli S.C."/>
            <person name="Kolisko M."/>
            <person name="Husnik F."/>
            <person name="Keeling P."/>
            <person name="Hampl V."/>
        </authorList>
    </citation>
    <scope>NUCLEOTIDE SEQUENCE</scope>
    <source>
        <strain evidence="2">STM</strain>
    </source>
</reference>
<keyword evidence="2" id="KW-0255">Endonuclease</keyword>
<comment type="caution">
    <text evidence="2">The sequence shown here is derived from an EMBL/GenBank/DDBJ whole genome shotgun (WGS) entry which is preliminary data.</text>
</comment>